<dbReference type="EMBL" id="UZAE01014498">
    <property type="protein sequence ID" value="VDO13617.1"/>
    <property type="molecule type" value="Genomic_DNA"/>
</dbReference>
<sequence>MSNTITEEGSMTAVTAASHMPLLDYSGEGQREQTQSPESPLTNIPSMIQDLMEFYCCERQTSPNYLVLLHIASFGKQGSGLGSDESHVAMLTAKIFDIQERSVGLYLYSHLARTILFEQKVVSHKCRKCMFI</sequence>
<accession>A0A0R3TXP9</accession>
<reference evidence="3" key="1">
    <citation type="submission" date="2017-02" db="UniProtKB">
        <authorList>
            <consortium name="WormBaseParasite"/>
        </authorList>
    </citation>
    <scope>IDENTIFICATION</scope>
</reference>
<reference evidence="1 2" key="2">
    <citation type="submission" date="2018-11" db="EMBL/GenBank/DDBJ databases">
        <authorList>
            <consortium name="Pathogen Informatics"/>
        </authorList>
    </citation>
    <scope>NUCLEOTIDE SEQUENCE [LARGE SCALE GENOMIC DNA]</scope>
</reference>
<dbReference type="OrthoDB" id="10540196at2759"/>
<gene>
    <name evidence="1" type="ORF">HNAJ_LOCUS12622</name>
</gene>
<evidence type="ECO:0000313" key="3">
    <source>
        <dbReference type="WBParaSite" id="HNAJ_0001264401-mRNA-1"/>
    </source>
</evidence>
<keyword evidence="2" id="KW-1185">Reference proteome</keyword>
<dbReference type="Proteomes" id="UP000278807">
    <property type="component" value="Unassembled WGS sequence"/>
</dbReference>
<evidence type="ECO:0000313" key="2">
    <source>
        <dbReference type="Proteomes" id="UP000278807"/>
    </source>
</evidence>
<evidence type="ECO:0000313" key="1">
    <source>
        <dbReference type="EMBL" id="VDO13617.1"/>
    </source>
</evidence>
<proteinExistence type="predicted"/>
<dbReference type="AlphaFoldDB" id="A0A0R3TXP9"/>
<dbReference type="WBParaSite" id="HNAJ_0001264401-mRNA-1">
    <property type="protein sequence ID" value="HNAJ_0001264401-mRNA-1"/>
    <property type="gene ID" value="HNAJ_0001264401"/>
</dbReference>
<organism evidence="3">
    <name type="scientific">Rodentolepis nana</name>
    <name type="common">Dwarf tapeworm</name>
    <name type="synonym">Hymenolepis nana</name>
    <dbReference type="NCBI Taxonomy" id="102285"/>
    <lineage>
        <taxon>Eukaryota</taxon>
        <taxon>Metazoa</taxon>
        <taxon>Spiralia</taxon>
        <taxon>Lophotrochozoa</taxon>
        <taxon>Platyhelminthes</taxon>
        <taxon>Cestoda</taxon>
        <taxon>Eucestoda</taxon>
        <taxon>Cyclophyllidea</taxon>
        <taxon>Hymenolepididae</taxon>
        <taxon>Rodentolepis</taxon>
    </lineage>
</organism>
<protein>
    <submittedName>
        <fullName evidence="1 3">Uncharacterized protein</fullName>
    </submittedName>
</protein>
<name>A0A0R3TXP9_RODNA</name>